<dbReference type="Pfam" id="PF01106">
    <property type="entry name" value="NifU"/>
    <property type="match status" value="1"/>
</dbReference>
<gene>
    <name evidence="5 7" type="primary">nfuA</name>
    <name evidence="7" type="ORF">CEM_151</name>
</gene>
<evidence type="ECO:0000313" key="7">
    <source>
        <dbReference type="EMBL" id="CDZ16419.1"/>
    </source>
</evidence>
<keyword evidence="4 5" id="KW-0411">Iron-sulfur</keyword>
<dbReference type="GO" id="GO:0016226">
    <property type="term" value="P:iron-sulfur cluster assembly"/>
    <property type="evidence" value="ECO:0007669"/>
    <property type="project" value="UniProtKB-UniRule"/>
</dbReference>
<name>A0A078KI10_9GAMM</name>
<dbReference type="GO" id="GO:0051604">
    <property type="term" value="P:protein maturation"/>
    <property type="evidence" value="ECO:0007669"/>
    <property type="project" value="UniProtKB-UniRule"/>
</dbReference>
<comment type="cofactor">
    <cofactor evidence="5">
        <name>[4Fe-4S] cluster</name>
        <dbReference type="ChEBI" id="CHEBI:49883"/>
    </cofactor>
    <text evidence="5">Binds 1 [4Fe-4S] cluster per subunit. The cluster is presumably bound at the interface of two monomers.</text>
</comment>
<reference evidence="8" key="1">
    <citation type="submission" date="2014-07" db="EMBL/GenBank/DDBJ databases">
        <authorList>
            <person name="Santos-Garcia D."/>
        </authorList>
    </citation>
    <scope>NUCLEOTIDE SEQUENCE [LARGE SCALE GENOMIC DNA]</scope>
</reference>
<protein>
    <recommendedName>
        <fullName evidence="5">Fe/S biogenesis protein NfuA</fullName>
    </recommendedName>
</protein>
<comment type="similarity">
    <text evidence="5">Belongs to the NfuA family.</text>
</comment>
<dbReference type="GO" id="GO:0051539">
    <property type="term" value="F:4 iron, 4 sulfur cluster binding"/>
    <property type="evidence" value="ECO:0007669"/>
    <property type="project" value="UniProtKB-UniRule"/>
</dbReference>
<dbReference type="Gene3D" id="3.30.300.130">
    <property type="entry name" value="Fe-S cluster assembly (FSCA)"/>
    <property type="match status" value="1"/>
</dbReference>
<dbReference type="Gene3D" id="2.60.300.12">
    <property type="entry name" value="HesB-like domain"/>
    <property type="match status" value="1"/>
</dbReference>
<dbReference type="STRING" id="1495769.CEM_151"/>
<proteinExistence type="inferred from homology"/>
<organism evidence="7 8">
    <name type="scientific">Candidatus Johnevansia muelleri</name>
    <dbReference type="NCBI Taxonomy" id="1495769"/>
    <lineage>
        <taxon>Bacteria</taxon>
        <taxon>Pseudomonadati</taxon>
        <taxon>Pseudomonadota</taxon>
        <taxon>Gammaproteobacteria</taxon>
        <taxon>Candidatus Johnevansiales</taxon>
        <taxon>Candidatus Johnevansiaceae</taxon>
        <taxon>Candidatus Johnevansia</taxon>
    </lineage>
</organism>
<evidence type="ECO:0000256" key="3">
    <source>
        <dbReference type="ARBA" id="ARBA00023004"/>
    </source>
</evidence>
<dbReference type="Proteomes" id="UP000032420">
    <property type="component" value="Chromosome I"/>
</dbReference>
<evidence type="ECO:0000313" key="8">
    <source>
        <dbReference type="Proteomes" id="UP000032420"/>
    </source>
</evidence>
<dbReference type="PANTHER" id="PTHR11178">
    <property type="entry name" value="IRON-SULFUR CLUSTER SCAFFOLD PROTEIN NFU-RELATED"/>
    <property type="match status" value="1"/>
</dbReference>
<comment type="subunit">
    <text evidence="5">Homodimer.</text>
</comment>
<dbReference type="KEGG" id="eme:CEM_151"/>
<comment type="function">
    <text evidence="5">Involved in iron-sulfur cluster biogenesis. Binds a 4Fe-4S cluster, can transfer this cluster to apoproteins, and thereby intervenes in the maturation of Fe/S proteins. Could also act as a scaffold/chaperone for damaged Fe/S proteins.</text>
</comment>
<dbReference type="InterPro" id="IPR017726">
    <property type="entry name" value="Fe/S_biogenesis_protein_NfuA"/>
</dbReference>
<dbReference type="EMBL" id="LM655252">
    <property type="protein sequence ID" value="CDZ16419.1"/>
    <property type="molecule type" value="Genomic_DNA"/>
</dbReference>
<feature type="domain" description="NIF system FeS cluster assembly NifU C-terminal" evidence="6">
    <location>
        <begin position="124"/>
        <end position="191"/>
    </location>
</feature>
<dbReference type="OrthoDB" id="9785450at2"/>
<dbReference type="AlphaFoldDB" id="A0A078KI10"/>
<keyword evidence="2 5" id="KW-0479">Metal-binding</keyword>
<dbReference type="InterPro" id="IPR035903">
    <property type="entry name" value="HesB-like_dom_sf"/>
</dbReference>
<feature type="binding site" evidence="5">
    <location>
        <position position="165"/>
    </location>
    <ligand>
        <name>[4Fe-4S] cluster</name>
        <dbReference type="ChEBI" id="CHEBI:49883"/>
    </ligand>
</feature>
<keyword evidence="8" id="KW-1185">Reference proteome</keyword>
<accession>A0A078KI10</accession>
<keyword evidence="3 5" id="KW-0408">Iron</keyword>
<keyword evidence="1 5" id="KW-0004">4Fe-4S</keyword>
<evidence type="ECO:0000256" key="4">
    <source>
        <dbReference type="ARBA" id="ARBA00023014"/>
    </source>
</evidence>
<dbReference type="HOGENOM" id="CLU_094569_0_0_6"/>
<evidence type="ECO:0000256" key="5">
    <source>
        <dbReference type="HAMAP-Rule" id="MF_01637"/>
    </source>
</evidence>
<dbReference type="InterPro" id="IPR001075">
    <property type="entry name" value="NIF_FeS_clus_asmbl_NifU_C"/>
</dbReference>
<dbReference type="HAMAP" id="MF_01637">
    <property type="entry name" value="Fe_S_biogen_NfuA"/>
    <property type="match status" value="1"/>
</dbReference>
<sequence length="207" mass="23669">MYYNSVLYDKKYKNIKITFLAQKYISDILFKKNIYGISVRVFVIYPGTPNVETCLVYCSPGEEEINDIKIQLKKFNLYIEKKSLPFLNNAVIDFNTHNIGGNIIINAPNTQIPYLKTSTLENKVNYVLYNEINPQLAIHQGGIKLINITNENVVLLKFTGGCQGCNIVNITLKNNVERTLLERIPELTGVIDITDHTDNINSWNYTN</sequence>
<evidence type="ECO:0000256" key="1">
    <source>
        <dbReference type="ARBA" id="ARBA00022485"/>
    </source>
</evidence>
<dbReference type="InterPro" id="IPR034904">
    <property type="entry name" value="FSCA_dom_sf"/>
</dbReference>
<dbReference type="SUPFAM" id="SSF117916">
    <property type="entry name" value="Fe-S cluster assembly (FSCA) domain-like"/>
    <property type="match status" value="1"/>
</dbReference>
<feature type="binding site" evidence="5">
    <location>
        <position position="162"/>
    </location>
    <ligand>
        <name>[4Fe-4S] cluster</name>
        <dbReference type="ChEBI" id="CHEBI:49883"/>
    </ligand>
</feature>
<evidence type="ECO:0000259" key="6">
    <source>
        <dbReference type="Pfam" id="PF01106"/>
    </source>
</evidence>
<dbReference type="PANTHER" id="PTHR11178:SF51">
    <property type="entry name" value="FE_S BIOGENESIS PROTEIN NFUA"/>
    <property type="match status" value="1"/>
</dbReference>
<dbReference type="SUPFAM" id="SSF89360">
    <property type="entry name" value="HesB-like domain"/>
    <property type="match status" value="1"/>
</dbReference>
<evidence type="ECO:0000256" key="2">
    <source>
        <dbReference type="ARBA" id="ARBA00022723"/>
    </source>
</evidence>
<dbReference type="GO" id="GO:0005506">
    <property type="term" value="F:iron ion binding"/>
    <property type="evidence" value="ECO:0007669"/>
    <property type="project" value="InterPro"/>
</dbReference>